<evidence type="ECO:0000256" key="4">
    <source>
        <dbReference type="ARBA" id="ARBA00013472"/>
    </source>
</evidence>
<dbReference type="Gene3D" id="3.30.1610.10">
    <property type="entry name" value="Peptidase S59, nucleoporin"/>
    <property type="match status" value="1"/>
</dbReference>
<keyword evidence="9" id="KW-0811">Translocation</keyword>
<feature type="region of interest" description="Disordered" evidence="12">
    <location>
        <begin position="272"/>
        <end position="300"/>
    </location>
</feature>
<dbReference type="InterPro" id="IPR025574">
    <property type="entry name" value="Nucleoporin_FG_rpt"/>
</dbReference>
<evidence type="ECO:0000256" key="10">
    <source>
        <dbReference type="ARBA" id="ARBA00023132"/>
    </source>
</evidence>
<dbReference type="InterPro" id="IPR037665">
    <property type="entry name" value="Nucleoporin_S59-like"/>
</dbReference>
<keyword evidence="10" id="KW-0906">Nuclear pore complex</keyword>
<evidence type="ECO:0000259" key="13">
    <source>
        <dbReference type="PROSITE" id="PS51434"/>
    </source>
</evidence>
<dbReference type="Pfam" id="PF21240">
    <property type="entry name" value="Nup98_GLEBS"/>
    <property type="match status" value="1"/>
</dbReference>
<evidence type="ECO:0000256" key="6">
    <source>
        <dbReference type="ARBA" id="ARBA00022813"/>
    </source>
</evidence>
<dbReference type="Gene3D" id="3.30.479.30">
    <property type="entry name" value="Band 7 domain"/>
    <property type="match status" value="1"/>
</dbReference>
<dbReference type="Gene3D" id="1.10.10.2360">
    <property type="match status" value="1"/>
</dbReference>
<feature type="region of interest" description="Disordered" evidence="12">
    <location>
        <begin position="193"/>
        <end position="212"/>
    </location>
</feature>
<feature type="compositionally biased region" description="Low complexity" evidence="12">
    <location>
        <begin position="19"/>
        <end position="41"/>
    </location>
</feature>
<dbReference type="PROSITE" id="PS51434">
    <property type="entry name" value="NUP_C"/>
    <property type="match status" value="1"/>
</dbReference>
<feature type="domain" description="Peptidase S59" evidence="13">
    <location>
        <begin position="681"/>
        <end position="824"/>
    </location>
</feature>
<dbReference type="InterPro" id="IPR007230">
    <property type="entry name" value="Nup98_auto-Pept-S59_dom"/>
</dbReference>
<protein>
    <recommendedName>
        <fullName evidence="4">Nuclear pore complex protein Nup98-Nup96</fullName>
    </recommendedName>
</protein>
<evidence type="ECO:0000256" key="9">
    <source>
        <dbReference type="ARBA" id="ARBA00023010"/>
    </source>
</evidence>
<evidence type="ECO:0000256" key="2">
    <source>
        <dbReference type="ARBA" id="ARBA00004620"/>
    </source>
</evidence>
<dbReference type="EMBL" id="OU015567">
    <property type="protein sequence ID" value="CAG5111309.1"/>
    <property type="molecule type" value="Genomic_DNA"/>
</dbReference>
<dbReference type="InterPro" id="IPR036013">
    <property type="entry name" value="Band_7/SPFH_dom_sf"/>
</dbReference>
<accession>A0ABN7T597</accession>
<feature type="region of interest" description="Disordered" evidence="12">
    <location>
        <begin position="78"/>
        <end position="154"/>
    </location>
</feature>
<dbReference type="Gene3D" id="1.25.40.690">
    <property type="match status" value="1"/>
</dbReference>
<feature type="region of interest" description="Disordered" evidence="12">
    <location>
        <begin position="218"/>
        <end position="238"/>
    </location>
</feature>
<keyword evidence="11" id="KW-0539">Nucleus</keyword>
<dbReference type="Proteomes" id="UP001158576">
    <property type="component" value="Chromosome 2"/>
</dbReference>
<feature type="region of interest" description="Disordered" evidence="12">
    <location>
        <begin position="582"/>
        <end position="634"/>
    </location>
</feature>
<keyword evidence="7" id="KW-0509">mRNA transport</keyword>
<dbReference type="SUPFAM" id="SSF82215">
    <property type="entry name" value="C-terminal autoproteolytic domain of nucleoporin nup98"/>
    <property type="match status" value="1"/>
</dbReference>
<dbReference type="Pfam" id="PF13634">
    <property type="entry name" value="Nucleoporin_FG"/>
    <property type="match status" value="4"/>
</dbReference>
<keyword evidence="8" id="KW-0653">Protein transport</keyword>
<keyword evidence="5" id="KW-0813">Transport</keyword>
<evidence type="ECO:0000256" key="5">
    <source>
        <dbReference type="ARBA" id="ARBA00022448"/>
    </source>
</evidence>
<feature type="region of interest" description="Disordered" evidence="12">
    <location>
        <begin position="19"/>
        <end position="49"/>
    </location>
</feature>
<dbReference type="PANTHER" id="PTHR23198:SF6">
    <property type="entry name" value="NUCLEAR PORE COMPLEX PROTEIN NUP98-NUP96"/>
    <property type="match status" value="1"/>
</dbReference>
<gene>
    <name evidence="14" type="ORF">OKIOD_LOCUS14395</name>
</gene>
<keyword evidence="6" id="KW-0068">Autocatalytic cleavage</keyword>
<evidence type="ECO:0000256" key="1">
    <source>
        <dbReference type="ARBA" id="ARBA00004567"/>
    </source>
</evidence>
<organism evidence="14 15">
    <name type="scientific">Oikopleura dioica</name>
    <name type="common">Tunicate</name>
    <dbReference type="NCBI Taxonomy" id="34765"/>
    <lineage>
        <taxon>Eukaryota</taxon>
        <taxon>Metazoa</taxon>
        <taxon>Chordata</taxon>
        <taxon>Tunicata</taxon>
        <taxon>Appendicularia</taxon>
        <taxon>Copelata</taxon>
        <taxon>Oikopleuridae</taxon>
        <taxon>Oikopleura</taxon>
    </lineage>
</organism>
<evidence type="ECO:0000256" key="8">
    <source>
        <dbReference type="ARBA" id="ARBA00022927"/>
    </source>
</evidence>
<dbReference type="SUPFAM" id="SSF117892">
    <property type="entry name" value="Band 7/SPFH domain"/>
    <property type="match status" value="1"/>
</dbReference>
<proteinExistence type="inferred from homology"/>
<dbReference type="Pfam" id="PF12110">
    <property type="entry name" value="Nup96"/>
    <property type="match status" value="1"/>
</dbReference>
<reference evidence="14 15" key="1">
    <citation type="submission" date="2021-04" db="EMBL/GenBank/DDBJ databases">
        <authorList>
            <person name="Bliznina A."/>
        </authorList>
    </citation>
    <scope>NUCLEOTIDE SEQUENCE [LARGE SCALE GENOMIC DNA]</scope>
</reference>
<feature type="compositionally biased region" description="Low complexity" evidence="12">
    <location>
        <begin position="223"/>
        <end position="238"/>
    </location>
</feature>
<dbReference type="InterPro" id="IPR021967">
    <property type="entry name" value="Nup98_C"/>
</dbReference>
<dbReference type="InterPro" id="IPR001107">
    <property type="entry name" value="Band_7"/>
</dbReference>
<evidence type="ECO:0000256" key="3">
    <source>
        <dbReference type="ARBA" id="ARBA00008926"/>
    </source>
</evidence>
<comment type="subcellular location">
    <subcellularLocation>
        <location evidence="2">Nucleus membrane</location>
        <topology evidence="2">Peripheral membrane protein</topology>
        <orientation evidence="2">Nucleoplasmic side</orientation>
    </subcellularLocation>
    <subcellularLocation>
        <location evidence="1">Nucleus</location>
        <location evidence="1">Nuclear pore complex</location>
    </subcellularLocation>
</comment>
<evidence type="ECO:0000256" key="12">
    <source>
        <dbReference type="SAM" id="MobiDB-lite"/>
    </source>
</evidence>
<evidence type="ECO:0000313" key="14">
    <source>
        <dbReference type="EMBL" id="CAG5111309.1"/>
    </source>
</evidence>
<sequence length="1984" mass="216522">MFGGGGFGSNSNSGFGNSGGSSLFGNNQNKSNSLFGNNQNNSGGGMFGGGNNTSNSFSFGGNSNSNSGTSLFGGNNTSSSSSLFGNNSNNQNSSSLFGSSNNQNNSGGGLFGNSNNQSSGSSLFGNSGSSFGNSGNGTAQKFEPKMSTDTNPRGGSQNIKMLCYSAMSHAQNKSLEELRIEDYMSNRKSGSGVEAASLSTSNTGGGLFGNNTSNSNSGGGLFGNNNQNKSSFGFGNNSSTNNTGGSLFGNNNSNSGNSGGLFGNSNNTSNSGGSLFGNNNSTSTFGNSNNTGGSLFGNNNSNSNSGGGLFGNNNANKPASGSLFGNTSTSNTGGSLFGNNTNNSSGGGLFGNNNANKPASGGLFGNTTTSSSGGGLFGNTNNKPAATNSFSFGNTSTSTSGGGLFGNTNNTGGGGLFGNTANKPASGGLFGGSTNTGGSLFSSNTTNNANNTQVAQPAPQVNIDATLQQLISNPYGDSPLFRNTIVDKAKLQEQLQPVSPIAQKAALQPAYKVTTKPTRSVLKPQQQRSNNRSLFIGLEEEADTSLNSSQLRPKKSVKKLTVKVNTSRRGNDSVLFNKTKETDTTVSSLPATPRTGRIPLNLEPATSDLTSSNGLDTYIASPERNGQASNEQNSLDSIRRDFKERLNESSFLDSNRTTPASEIENSIVESEPHPAGIKLNRPGYETSPPLADIPGLNENGECWVKDFAVTRRNYGRIFWPGRINIAGLDLDQIVEIKRKSVVVYPEELEHLKPPQGNGLNQKAEVSLVHTYPRNKETQEMIKDPERMEQMGWPAKLERATEKMGARFLDFDLETGTWSFSVKHFSKYELADSDEECEPTPKGAGIAEKLPLPRIGAQIKQKSLLKIDEEPVGLGGGDIDQKDEEEEFEMITSHDRSHVNELPTANTINGCQKIQDMKFSFFGHDEEMTTQNEPITSFSHSVLPKSSDSFVANQSVNAKLNASLNFDPLSISIFNPRPELRKTDPTPSQFQETTLNTSTIGDIRTASRRRHRVQLGATPLGEQTWSRKVATLLKLNKQVNDGNTFRCGWDNKANYAHGGAAVKKNGALTVRLSEDEKISQKKIIHCFIDHAKFEDYEDYEFVARQLQFDESRAQSLMTSLLALAKESVDAQTSTFNSIQYDIVSLITALWNDLTCKDIKALKIRERRKQLSDWLANCVSQTIASVSEDVSSAPKRIRYLLSGNQVQEAISVAQKNGLFQLSLLIPLAGSDRVQQMLTQQLAEWKENRIDTTIDEDIYMIYQILAGRPKNVKTEGEVNVLSDLDWRRAFGFFLWHCSTNENDLIDAIDLYEEAFTSGHCAYPVPLKLQQRIPEGMKDIFPSTDIFDILYMILKLYRNSHEPLNKLLIPETAGTESVDHRLSFLVYILLRTLGYTTDDQSEQILITAFSSELENNGLWEEAIAVSLMLEDPSDRERFARQILKRNVKVQDVDFQFLTNTCFIDEKWIFEVKALEARRWKDWRECFDFLVKADLPNAAHKIMMEHIIAEALVNGESEYLEEKLSLLREADEQIENWDLQGLVYLDYFTAVTIIEKLKQNPSPSIDEITRLDELAPQLADLITRIGGLSAAKPIDCLARAELARGALHLWKLRRFMLESHNSGMSGKNELEEIEELESLVQAARAAWTAVYLTLPISYFYVWKKRKQNEEVIVTRLGRVQKPTKGSYLQKLPFIDSEVSISLEPKTSSIKKHLLLTLDKAAVLVGVDVEWRVSDAVVAYKSATNFEECFLNALRPVLRKRIERTVIRVLATEQSSLESKLRTDFNYEGQLYGIAVDAVVLHVEASATQPYLSGRKADVELELPADPMAAALNGAPVPSMGNFGDVLRNAGSALPPNLMEDLIGGLANHPGFTNILQNLGQSQTSSDSPLEKPKTIEEIVSFFKSKNLRLKKRLDVIIDNETTIIITDTGIHESLVDACNQFIPAAEVKLSLEDLAAFIAREQSYLEAYQAGKVAFSGDASLIKDLLQQL</sequence>
<keyword evidence="15" id="KW-1185">Reference proteome</keyword>
<feature type="compositionally biased region" description="Low complexity" evidence="12">
    <location>
        <begin position="78"/>
        <end position="105"/>
    </location>
</feature>
<dbReference type="Pfam" id="PF01145">
    <property type="entry name" value="Band_7"/>
    <property type="match status" value="1"/>
</dbReference>
<name>A0ABN7T597_OIKDI</name>
<dbReference type="InterPro" id="IPR036903">
    <property type="entry name" value="Nup98_auto-Pept-S59_dom_sf"/>
</dbReference>
<evidence type="ECO:0000256" key="11">
    <source>
        <dbReference type="ARBA" id="ARBA00023242"/>
    </source>
</evidence>
<feature type="compositionally biased region" description="Low complexity" evidence="12">
    <location>
        <begin position="112"/>
        <end position="138"/>
    </location>
</feature>
<evidence type="ECO:0000313" key="15">
    <source>
        <dbReference type="Proteomes" id="UP001158576"/>
    </source>
</evidence>
<comment type="similarity">
    <text evidence="3">Belongs to the nucleoporin GLFG family.</text>
</comment>
<dbReference type="PANTHER" id="PTHR23198">
    <property type="entry name" value="NUCLEOPORIN"/>
    <property type="match status" value="1"/>
</dbReference>
<dbReference type="Pfam" id="PF04096">
    <property type="entry name" value="Nucleoporin2"/>
    <property type="match status" value="1"/>
</dbReference>
<feature type="compositionally biased region" description="Polar residues" evidence="12">
    <location>
        <begin position="624"/>
        <end position="634"/>
    </location>
</feature>
<evidence type="ECO:0000256" key="7">
    <source>
        <dbReference type="ARBA" id="ARBA00022816"/>
    </source>
</evidence>